<evidence type="ECO:0000256" key="1">
    <source>
        <dbReference type="ARBA" id="ARBA00005246"/>
    </source>
</evidence>
<keyword evidence="3 4" id="KW-0072">Autophagy</keyword>
<feature type="compositionally biased region" description="Polar residues" evidence="5">
    <location>
        <begin position="681"/>
        <end position="693"/>
    </location>
</feature>
<keyword evidence="8" id="KW-1185">Reference proteome</keyword>
<feature type="compositionally biased region" description="Polar residues" evidence="5">
    <location>
        <begin position="376"/>
        <end position="387"/>
    </location>
</feature>
<name>A0ABQ9NY89_9PEZI</name>
<dbReference type="Proteomes" id="UP001172684">
    <property type="component" value="Unassembled WGS sequence"/>
</dbReference>
<accession>A0ABQ9NY89</accession>
<dbReference type="EMBL" id="JAPDRL010000013">
    <property type="protein sequence ID" value="KAJ9667344.1"/>
    <property type="molecule type" value="Genomic_DNA"/>
</dbReference>
<evidence type="ECO:0000256" key="5">
    <source>
        <dbReference type="SAM" id="MobiDB-lite"/>
    </source>
</evidence>
<feature type="region of interest" description="Disordered" evidence="5">
    <location>
        <begin position="621"/>
        <end position="718"/>
    </location>
</feature>
<organism evidence="7 8">
    <name type="scientific">Coniosporium apollinis</name>
    <dbReference type="NCBI Taxonomy" id="61459"/>
    <lineage>
        <taxon>Eukaryota</taxon>
        <taxon>Fungi</taxon>
        <taxon>Dikarya</taxon>
        <taxon>Ascomycota</taxon>
        <taxon>Pezizomycotina</taxon>
        <taxon>Dothideomycetes</taxon>
        <taxon>Dothideomycetes incertae sedis</taxon>
        <taxon>Coniosporium</taxon>
    </lineage>
</organism>
<protein>
    <recommendedName>
        <fullName evidence="2 4">Autophagy-related protein 13</fullName>
    </recommendedName>
</protein>
<dbReference type="PANTHER" id="PTHR13430:SF4">
    <property type="entry name" value="AUTOPHAGY-RELATED PROTEIN 13"/>
    <property type="match status" value="1"/>
</dbReference>
<dbReference type="Gene3D" id="6.10.140.1900">
    <property type="match status" value="1"/>
</dbReference>
<feature type="compositionally biased region" description="Polar residues" evidence="5">
    <location>
        <begin position="505"/>
        <end position="523"/>
    </location>
</feature>
<feature type="region of interest" description="Disordered" evidence="5">
    <location>
        <begin position="1"/>
        <end position="23"/>
    </location>
</feature>
<reference evidence="7" key="1">
    <citation type="submission" date="2022-10" db="EMBL/GenBank/DDBJ databases">
        <title>Culturing micro-colonial fungi from biological soil crusts in the Mojave desert and describing Neophaeococcomyces mojavensis, and introducing the new genera and species Taxawa tesnikishii.</title>
        <authorList>
            <person name="Kurbessoian T."/>
            <person name="Stajich J.E."/>
        </authorList>
    </citation>
    <scope>NUCLEOTIDE SEQUENCE</scope>
    <source>
        <strain evidence="7">TK_1</strain>
    </source>
</reference>
<dbReference type="PANTHER" id="PTHR13430">
    <property type="match status" value="1"/>
</dbReference>
<evidence type="ECO:0000313" key="7">
    <source>
        <dbReference type="EMBL" id="KAJ9667344.1"/>
    </source>
</evidence>
<feature type="compositionally biased region" description="Low complexity" evidence="5">
    <location>
        <begin position="815"/>
        <end position="829"/>
    </location>
</feature>
<comment type="caution">
    <text evidence="7">The sequence shown here is derived from an EMBL/GenBank/DDBJ whole genome shotgun (WGS) entry which is preliminary data.</text>
</comment>
<feature type="compositionally biased region" description="Low complexity" evidence="5">
    <location>
        <begin position="479"/>
        <end position="498"/>
    </location>
</feature>
<comment type="similarity">
    <text evidence="1 4">Belongs to the ATG13 family. Fungi subfamily.</text>
</comment>
<sequence length="880" mass="95626">MSSNENTADDYGEGSESSDERNAALAKENNKLNQVIRQFHVKAALTITSLRISHPPSFNNEGVRRYNKWFNVVIEETDALLDDLAEWRQANVIEARTPRLIVEIYLDLEDLAPNQTLVILDQDDKKWDVREALNQSAEFNSRPARLSEKSSQIVLERWCIEVGDRVVTDPETPQDPLPNVYKRGVVLFRSLYTQCLLLPASKYYRNIARLPATIPCLRPKYRILNGEFKSPRRDTLDLPLHPTQEPVTDSYRFSPSKSPVGPLCVSVEYRTNCDFRVDDAESYLSSQFMGVEEPYFKPSLAAGARAVEHIPGSLPIDRSHLAGEPDRSQAYGSLSTYHQVGPATGTSPISALRAVRDIPSQSPQESPPQKLPPNHRTAQGSKSSLRSNEGVPAYQRRPSVSFQPFKAGSLSSSPAPASYVPPSPGSSAPRTSGLSALQQARNRNSLNALPQTALRTPSIPNETAIVSSASGSPKPAPISRFSSSFGNRRSRFSSGGTSKTEEDNTSSGKASLNSSAQRGSGTLNEGEGASSGSVHTDEGDISDFLKQLESNKELKSFSHSDVASRDAATRRTNAQLSKFRSIKDSNATTALSDSLYSSLILHRSSSSSSRQLSSVPAMIAGTSVSTSSSPGKPISPHTPHTPAIPSRLSAHSVLADDTEPTRSRSRSRRIIPPHPEEQLSRPGSSSDATTREGTTAIPIPTSPHPWQINRRSSSVSQQHRVLEEELDSFGMRSASLPNDERPDLSLSELLHLHEPITTAAGAAVQPGDGTVEIESSDRSRPESRGSRPTSAVGFGAPGGASLPLRSRLGRPPYVRRGSSSAQGSSRELGVAGGRSRWSFRAATTDDDEPLLFTMSELENQQGSRRSIEEGRRARGSSGWR</sequence>
<feature type="compositionally biased region" description="Acidic residues" evidence="5">
    <location>
        <begin position="7"/>
        <end position="17"/>
    </location>
</feature>
<feature type="region of interest" description="Disordered" evidence="5">
    <location>
        <begin position="763"/>
        <end position="880"/>
    </location>
</feature>
<evidence type="ECO:0000259" key="6">
    <source>
        <dbReference type="Pfam" id="PF10033"/>
    </source>
</evidence>
<dbReference type="Gene3D" id="3.30.900.10">
    <property type="entry name" value="HORMA domain"/>
    <property type="match status" value="1"/>
</dbReference>
<proteinExistence type="inferred from homology"/>
<dbReference type="InterPro" id="IPR040182">
    <property type="entry name" value="ATG13"/>
</dbReference>
<dbReference type="InterPro" id="IPR018731">
    <property type="entry name" value="Atg13_N"/>
</dbReference>
<feature type="compositionally biased region" description="Low complexity" evidence="5">
    <location>
        <begin position="407"/>
        <end position="418"/>
    </location>
</feature>
<feature type="region of interest" description="Disordered" evidence="5">
    <location>
        <begin position="358"/>
        <end position="435"/>
    </location>
</feature>
<evidence type="ECO:0000256" key="3">
    <source>
        <dbReference type="ARBA" id="ARBA00023006"/>
    </source>
</evidence>
<feature type="domain" description="Autophagy-related protein 13 N-terminal" evidence="6">
    <location>
        <begin position="36"/>
        <end position="275"/>
    </location>
</feature>
<evidence type="ECO:0000256" key="4">
    <source>
        <dbReference type="RuleBase" id="RU361214"/>
    </source>
</evidence>
<evidence type="ECO:0000313" key="8">
    <source>
        <dbReference type="Proteomes" id="UP001172684"/>
    </source>
</evidence>
<gene>
    <name evidence="7" type="primary">ATG13</name>
    <name evidence="7" type="ORF">H2201_002545</name>
</gene>
<dbReference type="Pfam" id="PF10033">
    <property type="entry name" value="ATG13"/>
    <property type="match status" value="1"/>
</dbReference>
<feature type="compositionally biased region" description="Basic and acidic residues" evidence="5">
    <location>
        <begin position="775"/>
        <end position="785"/>
    </location>
</feature>
<dbReference type="InterPro" id="IPR036570">
    <property type="entry name" value="HORMA_dom_sf"/>
</dbReference>
<feature type="region of interest" description="Disordered" evidence="5">
    <location>
        <begin position="464"/>
        <end position="538"/>
    </location>
</feature>
<evidence type="ECO:0000256" key="2">
    <source>
        <dbReference type="ARBA" id="ARBA00013801"/>
    </source>
</evidence>